<gene>
    <name evidence="1" type="ORF">N8I77_008879</name>
</gene>
<dbReference type="EMBL" id="JAUJFL010000005">
    <property type="protein sequence ID" value="KAK2602335.1"/>
    <property type="molecule type" value="Genomic_DNA"/>
</dbReference>
<sequence>MKFMEAFSNMINLQEVVTPTMVSAIIKYIYVARPAHGFDLQVYGPMDDAYFYNFILELYRHADFFQVITLKNAIIKELNNRLKASSEIIFDGCLKEAEPEKFKKALHDPMTGAIFAFDTSNVYYDFYEPLRAEIFHFVEICYPVLSRMGDDFHAYLRKAPELSIEILKKIGEAKDSMFLAPGPEASCMFCDETICANPILYFVQPEFGMVVDSRGKIRYFCSRLKCIRQIKAKDFW</sequence>
<dbReference type="AlphaFoldDB" id="A0AAD9SA74"/>
<protein>
    <submittedName>
        <fullName evidence="1">Uncharacterized protein</fullName>
    </submittedName>
</protein>
<name>A0AAD9SA74_PHOAM</name>
<accession>A0AAD9SA74</accession>
<keyword evidence="2" id="KW-1185">Reference proteome</keyword>
<reference evidence="1" key="1">
    <citation type="submission" date="2023-06" db="EMBL/GenBank/DDBJ databases">
        <authorList>
            <person name="Noh H."/>
        </authorList>
    </citation>
    <scope>NUCLEOTIDE SEQUENCE</scope>
    <source>
        <strain evidence="1">DUCC20226</strain>
    </source>
</reference>
<organism evidence="1 2">
    <name type="scientific">Phomopsis amygdali</name>
    <name type="common">Fusicoccum amygdali</name>
    <dbReference type="NCBI Taxonomy" id="1214568"/>
    <lineage>
        <taxon>Eukaryota</taxon>
        <taxon>Fungi</taxon>
        <taxon>Dikarya</taxon>
        <taxon>Ascomycota</taxon>
        <taxon>Pezizomycotina</taxon>
        <taxon>Sordariomycetes</taxon>
        <taxon>Sordariomycetidae</taxon>
        <taxon>Diaporthales</taxon>
        <taxon>Diaporthaceae</taxon>
        <taxon>Diaporthe</taxon>
    </lineage>
</organism>
<proteinExistence type="predicted"/>
<evidence type="ECO:0000313" key="2">
    <source>
        <dbReference type="Proteomes" id="UP001265746"/>
    </source>
</evidence>
<comment type="caution">
    <text evidence="1">The sequence shown here is derived from an EMBL/GenBank/DDBJ whole genome shotgun (WGS) entry which is preliminary data.</text>
</comment>
<dbReference type="Proteomes" id="UP001265746">
    <property type="component" value="Unassembled WGS sequence"/>
</dbReference>
<evidence type="ECO:0000313" key="1">
    <source>
        <dbReference type="EMBL" id="KAK2602335.1"/>
    </source>
</evidence>